<feature type="domain" description="C2H2-type" evidence="8">
    <location>
        <begin position="404"/>
        <end position="432"/>
    </location>
</feature>
<organism evidence="9 10">
    <name type="scientific">Nicrophorus vespilloides</name>
    <name type="common">Boreal carrion beetle</name>
    <dbReference type="NCBI Taxonomy" id="110193"/>
    <lineage>
        <taxon>Eukaryota</taxon>
        <taxon>Metazoa</taxon>
        <taxon>Ecdysozoa</taxon>
        <taxon>Arthropoda</taxon>
        <taxon>Hexapoda</taxon>
        <taxon>Insecta</taxon>
        <taxon>Pterygota</taxon>
        <taxon>Neoptera</taxon>
        <taxon>Endopterygota</taxon>
        <taxon>Coleoptera</taxon>
        <taxon>Polyphaga</taxon>
        <taxon>Staphyliniformia</taxon>
        <taxon>Silphidae</taxon>
        <taxon>Nicrophorinae</taxon>
        <taxon>Nicrophorus</taxon>
    </lineage>
</organism>
<feature type="domain" description="C2H2-type" evidence="8">
    <location>
        <begin position="352"/>
        <end position="379"/>
    </location>
</feature>
<dbReference type="Pfam" id="PF13894">
    <property type="entry name" value="zf-C2H2_4"/>
    <property type="match status" value="1"/>
</dbReference>
<evidence type="ECO:0000259" key="8">
    <source>
        <dbReference type="PROSITE" id="PS50157"/>
    </source>
</evidence>
<dbReference type="GeneID" id="108568687"/>
<comment type="subcellular location">
    <subcellularLocation>
        <location evidence="1">Nucleus</location>
    </subcellularLocation>
</comment>
<feature type="domain" description="C2H2-type" evidence="8">
    <location>
        <begin position="549"/>
        <end position="576"/>
    </location>
</feature>
<dbReference type="Pfam" id="PF00096">
    <property type="entry name" value="zf-C2H2"/>
    <property type="match status" value="4"/>
</dbReference>
<evidence type="ECO:0000256" key="5">
    <source>
        <dbReference type="ARBA" id="ARBA00022833"/>
    </source>
</evidence>
<dbReference type="Pfam" id="PF21549">
    <property type="entry name" value="PRDM2_PR"/>
    <property type="match status" value="1"/>
</dbReference>
<dbReference type="InterPro" id="IPR046341">
    <property type="entry name" value="SET_dom_sf"/>
</dbReference>
<feature type="domain" description="C2H2-type" evidence="8">
    <location>
        <begin position="459"/>
        <end position="486"/>
    </location>
</feature>
<evidence type="ECO:0000256" key="2">
    <source>
        <dbReference type="ARBA" id="ARBA00022723"/>
    </source>
</evidence>
<protein>
    <submittedName>
        <fullName evidence="10">Zinc finger protein 271-like</fullName>
    </submittedName>
</protein>
<evidence type="ECO:0000256" key="6">
    <source>
        <dbReference type="ARBA" id="ARBA00023242"/>
    </source>
</evidence>
<proteinExistence type="predicted"/>
<dbReference type="SUPFAM" id="SSF57667">
    <property type="entry name" value="beta-beta-alpha zinc fingers"/>
    <property type="match status" value="5"/>
</dbReference>
<dbReference type="InterPro" id="IPR036236">
    <property type="entry name" value="Znf_C2H2_sf"/>
</dbReference>
<evidence type="ECO:0000256" key="7">
    <source>
        <dbReference type="PROSITE-ProRule" id="PRU00042"/>
    </source>
</evidence>
<dbReference type="PROSITE" id="PS50157">
    <property type="entry name" value="ZINC_FINGER_C2H2_2"/>
    <property type="match status" value="9"/>
</dbReference>
<dbReference type="Gene3D" id="3.30.160.60">
    <property type="entry name" value="Classic Zinc Finger"/>
    <property type="match status" value="7"/>
</dbReference>
<evidence type="ECO:0000256" key="4">
    <source>
        <dbReference type="ARBA" id="ARBA00022771"/>
    </source>
</evidence>
<sequence>MENRMESEALIPQEMVCGLCGEKHAYTECGTITVSTHIKDKKVPSRAQLSLPDGLQVVKMADGSCSVQSLMVIQKGTKFGPFEAKQIFTIHPAVSFPLKIFNSKDEYFKEYYLDNSNEADCNWMYFVQTASVLEEQNLVCFEHCSEIYFLVIRNIDINDYLKVWYSDYYGKLMNAKTLESEVVNITRDFDVNSLVMKNQDITERAAWTCKFCGKPEETITSFAKHIREHYIMQLRKVCELCKQSFQTRKSLKKHMFFVHSNVTYATHIDLEKGRINNNKKTADTAGIGGPLLNEIDSMENSNVLLDHVLPPFEMVPSNLEIDSLNLGVDNILQVHETFDFPLPDNLAPAERFCCDICPKSFSKLRLLIVHMAAHTGDFVCGHCKTVFTRNENFLSHNCNKKLDIKCDLCDQRFTLKKYLTRHISLKHKQQFICHGDCKKVFPSQKTLDAHACSPEKVTFPCTMCTKEFYCSKNLNRHLRVHYAKAIREKQQESNMCDICSKQFATKKHLTQHMTSHSDSHFVCQVCCKKFTRKDVYLDHIRIHKGIGEYECPQCRKKFSVKKYLTKHMLIHNAEYKHRCSVCGQKFRQRSNLTTHYGRVHSKRCMHCDESFKTVEEMKEHAAIHFEKCFQCPLCDHIVKLKSSLARHLKRKHSQESCDLANVKTIDRRIEAINEEEEEEEEDNEDDNHCDIADLLSLREGSKDDDDVLHDIDSNLERYIGDGYDTNLIPGGPKNLDGVLDFNSLEMEFEKNIRSNATLSMPELDSLEQNLLGDNAYLGSNDAIDQSKMLLYILDHKDQSK</sequence>
<keyword evidence="9" id="KW-1185">Reference proteome</keyword>
<keyword evidence="3" id="KW-0677">Repeat</keyword>
<keyword evidence="6" id="KW-0539">Nucleus</keyword>
<keyword evidence="5" id="KW-0862">Zinc</keyword>
<dbReference type="Gene3D" id="2.170.270.10">
    <property type="entry name" value="SET domain"/>
    <property type="match status" value="1"/>
</dbReference>
<feature type="domain" description="C2H2-type" evidence="8">
    <location>
        <begin position="629"/>
        <end position="657"/>
    </location>
</feature>
<evidence type="ECO:0000313" key="9">
    <source>
        <dbReference type="Proteomes" id="UP000695000"/>
    </source>
</evidence>
<keyword evidence="2" id="KW-0479">Metal-binding</keyword>
<feature type="domain" description="C2H2-type" evidence="8">
    <location>
        <begin position="577"/>
        <end position="601"/>
    </location>
</feature>
<dbReference type="PANTHER" id="PTHR24390:SF79">
    <property type="entry name" value="ASPARAGINE-RICH ZINC FINGER PROTEIN AZF1"/>
    <property type="match status" value="1"/>
</dbReference>
<evidence type="ECO:0000256" key="1">
    <source>
        <dbReference type="ARBA" id="ARBA00004123"/>
    </source>
</evidence>
<dbReference type="PANTHER" id="PTHR24390">
    <property type="entry name" value="ZINC FINGER PROTEIN"/>
    <property type="match status" value="1"/>
</dbReference>
<reference evidence="10" key="1">
    <citation type="submission" date="2025-08" db="UniProtKB">
        <authorList>
            <consortium name="RefSeq"/>
        </authorList>
    </citation>
    <scope>IDENTIFICATION</scope>
    <source>
        <tissue evidence="10">Whole Larva</tissue>
    </source>
</reference>
<dbReference type="SMART" id="SM00355">
    <property type="entry name" value="ZnF_C2H2"/>
    <property type="match status" value="11"/>
</dbReference>
<evidence type="ECO:0000313" key="10">
    <source>
        <dbReference type="RefSeq" id="XP_017785397.1"/>
    </source>
</evidence>
<feature type="domain" description="C2H2-type" evidence="8">
    <location>
        <begin position="521"/>
        <end position="548"/>
    </location>
</feature>
<keyword evidence="4 7" id="KW-0863">Zinc-finger</keyword>
<dbReference type="Proteomes" id="UP000695000">
    <property type="component" value="Unplaced"/>
</dbReference>
<feature type="domain" description="C2H2-type" evidence="8">
    <location>
        <begin position="236"/>
        <end position="261"/>
    </location>
</feature>
<dbReference type="InterPro" id="IPR001214">
    <property type="entry name" value="SET_dom"/>
</dbReference>
<dbReference type="InterPro" id="IPR013087">
    <property type="entry name" value="Znf_C2H2_type"/>
</dbReference>
<evidence type="ECO:0000256" key="3">
    <source>
        <dbReference type="ARBA" id="ARBA00022737"/>
    </source>
</evidence>
<gene>
    <name evidence="10" type="primary">LOC108568687</name>
</gene>
<dbReference type="PROSITE" id="PS00028">
    <property type="entry name" value="ZINC_FINGER_C2H2_1"/>
    <property type="match status" value="10"/>
</dbReference>
<name>A0ABM1NEZ7_NICVS</name>
<dbReference type="Pfam" id="PF12874">
    <property type="entry name" value="zf-met"/>
    <property type="match status" value="2"/>
</dbReference>
<dbReference type="RefSeq" id="XP_017785397.1">
    <property type="nucleotide sequence ID" value="XM_017929908.1"/>
</dbReference>
<accession>A0ABM1NEZ7</accession>
<feature type="domain" description="C2H2-type" evidence="8">
    <location>
        <begin position="494"/>
        <end position="521"/>
    </location>
</feature>